<proteinExistence type="predicted"/>
<reference evidence="2 3" key="1">
    <citation type="journal article" date="2018" name="Sci. Data">
        <title>The draft genome sequence of cork oak.</title>
        <authorList>
            <person name="Ramos A.M."/>
            <person name="Usie A."/>
            <person name="Barbosa P."/>
            <person name="Barros P.M."/>
            <person name="Capote T."/>
            <person name="Chaves I."/>
            <person name="Simoes F."/>
            <person name="Abreu I."/>
            <person name="Carrasquinho I."/>
            <person name="Faro C."/>
            <person name="Guimaraes J.B."/>
            <person name="Mendonca D."/>
            <person name="Nobrega F."/>
            <person name="Rodrigues L."/>
            <person name="Saibo N.J.M."/>
            <person name="Varela M.C."/>
            <person name="Egas C."/>
            <person name="Matos J."/>
            <person name="Miguel C.M."/>
            <person name="Oliveira M.M."/>
            <person name="Ricardo C.P."/>
            <person name="Goncalves S."/>
        </authorList>
    </citation>
    <scope>NUCLEOTIDE SEQUENCE [LARGE SCALE GENOMIC DNA]</scope>
    <source>
        <strain evidence="3">cv. HL8</strain>
    </source>
</reference>
<dbReference type="InterPro" id="IPR037546">
    <property type="entry name" value="SAC51-like"/>
</dbReference>
<evidence type="ECO:0000313" key="2">
    <source>
        <dbReference type="EMBL" id="KAK7823626.1"/>
    </source>
</evidence>
<dbReference type="AlphaFoldDB" id="A0AAW0JC24"/>
<organism evidence="2 3">
    <name type="scientific">Quercus suber</name>
    <name type="common">Cork oak</name>
    <dbReference type="NCBI Taxonomy" id="58331"/>
    <lineage>
        <taxon>Eukaryota</taxon>
        <taxon>Viridiplantae</taxon>
        <taxon>Streptophyta</taxon>
        <taxon>Embryophyta</taxon>
        <taxon>Tracheophyta</taxon>
        <taxon>Spermatophyta</taxon>
        <taxon>Magnoliopsida</taxon>
        <taxon>eudicotyledons</taxon>
        <taxon>Gunneridae</taxon>
        <taxon>Pentapetalae</taxon>
        <taxon>rosids</taxon>
        <taxon>fabids</taxon>
        <taxon>Fagales</taxon>
        <taxon>Fagaceae</taxon>
        <taxon>Quercus</taxon>
    </lineage>
</organism>
<feature type="compositionally biased region" description="Basic and acidic residues" evidence="1">
    <location>
        <begin position="593"/>
        <end position="605"/>
    </location>
</feature>
<feature type="region of interest" description="Disordered" evidence="1">
    <location>
        <begin position="585"/>
        <end position="720"/>
    </location>
</feature>
<accession>A0AAW0JC24</accession>
<feature type="region of interest" description="Disordered" evidence="1">
    <location>
        <begin position="236"/>
        <end position="371"/>
    </location>
</feature>
<evidence type="ECO:0000256" key="1">
    <source>
        <dbReference type="SAM" id="MobiDB-lite"/>
    </source>
</evidence>
<evidence type="ECO:0000313" key="3">
    <source>
        <dbReference type="Proteomes" id="UP000237347"/>
    </source>
</evidence>
<keyword evidence="3" id="KW-1185">Reference proteome</keyword>
<protein>
    <submittedName>
        <fullName evidence="2">Transcription factor bhlh145</fullName>
    </submittedName>
</protein>
<dbReference type="PANTHER" id="PTHR36066">
    <property type="entry name" value="TRANSCRIPTION FACTOR BHLH145"/>
    <property type="match status" value="1"/>
</dbReference>
<gene>
    <name evidence="2" type="primary">BHLH145</name>
    <name evidence="2" type="ORF">CFP56_035302</name>
</gene>
<feature type="compositionally biased region" description="Acidic residues" evidence="1">
    <location>
        <begin position="268"/>
        <end position="282"/>
    </location>
</feature>
<feature type="compositionally biased region" description="Acidic residues" evidence="1">
    <location>
        <begin position="617"/>
        <end position="631"/>
    </location>
</feature>
<comment type="caution">
    <text evidence="2">The sequence shown here is derived from an EMBL/GenBank/DDBJ whole genome shotgun (WGS) entry which is preliminary data.</text>
</comment>
<feature type="compositionally biased region" description="Basic and acidic residues" evidence="1">
    <location>
        <begin position="244"/>
        <end position="256"/>
    </location>
</feature>
<dbReference type="Proteomes" id="UP000237347">
    <property type="component" value="Unassembled WGS sequence"/>
</dbReference>
<name>A0AAW0JC24_QUESU</name>
<feature type="compositionally biased region" description="Polar residues" evidence="1">
    <location>
        <begin position="283"/>
        <end position="294"/>
    </location>
</feature>
<sequence length="772" mass="83874">MVSQAASQTRFRATKHENGIAGSATIIVRVIACFQPLQDCQAEYFRHLLKPVIGLGWMGGDRGTWIPRPHFDWQSPRLNSLGVPLDSGQQNLMSAYMNPGTNMAATNGNLPVYAPLKLHPSSVGQTNESLGWFYGLPRYRQAFSSDPKYPIGKGGLPGNPYESCREATTPNAGPGCAQKRFVVIDQTKDQTTLIYSSGIGTPVQCLTSWGPKHNVARDLDGEVGLAYKRGSNVPVGPILTDEFNENHGDDDQSEMHEDTEELNALLYSEEDGDSEYSEDDEVTSTGHSPSTMTVHDQKDCFVGDTEEVASSAVPSKKRKLFDDGGCDDVPSLMDTASSMKTKGPFEHEEDAESSCASGNNTGPREVDSLSGNKRMKRERIRETVNILQGIIPGVRGKDAMVIGLGWMGGDRGTWIPRPHFDWQSPRLNSLGVPLDSGQQNLMSAYMNPGTNMAATNGNLPVYAPLKLHPSSVGQTNESLGWFYGLPRYRQAFSSDPKYPIGKGGLPGNPYESCREATTPNAGPGCAQKRFVVIDQTKDQTTLIYSSGIGTPVQCLTSWGPKHNVARDLDGEVGLAYKRGSNVPVGPILTDEFNENHGDDDQSEMHEDTEELNALLYSEEDGDSEYSEDDEVTSTGHSPSTMTVHDQKDCFVGDTEEVASSAVPSKKRKLFDDGGCDDVPSLMDTASSMKTKGPFEHEEDAESSCASGNNTGPREVDSLSGNKRMKRERIRETVNILQGIIPGVRGKDAMKFALAQEASPTSSCNATWLEGPQ</sequence>
<dbReference type="EMBL" id="PKMF04000626">
    <property type="protein sequence ID" value="KAK7823626.1"/>
    <property type="molecule type" value="Genomic_DNA"/>
</dbReference>
<dbReference type="PANTHER" id="PTHR36066:SF2">
    <property type="entry name" value="TRANSCRIPTION FACTOR BHLH145"/>
    <property type="match status" value="1"/>
</dbReference>
<feature type="compositionally biased region" description="Polar residues" evidence="1">
    <location>
        <begin position="632"/>
        <end position="643"/>
    </location>
</feature>